<organism evidence="16 17">
    <name type="scientific">Dictyobacter arantiisoli</name>
    <dbReference type="NCBI Taxonomy" id="2014874"/>
    <lineage>
        <taxon>Bacteria</taxon>
        <taxon>Bacillati</taxon>
        <taxon>Chloroflexota</taxon>
        <taxon>Ktedonobacteria</taxon>
        <taxon>Ktedonobacterales</taxon>
        <taxon>Dictyobacteraceae</taxon>
        <taxon>Dictyobacter</taxon>
    </lineage>
</organism>
<dbReference type="InterPro" id="IPR005074">
    <property type="entry name" value="Peptidase_C39"/>
</dbReference>
<protein>
    <submittedName>
        <fullName evidence="16">NHLP family bacteriocin export ABC transporter peptidase/permease/ATPase</fullName>
    </submittedName>
</protein>
<reference evidence="16 17" key="1">
    <citation type="submission" date="2019-01" db="EMBL/GenBank/DDBJ databases">
        <title>Draft genome sequence of Dictyobacter sp. Uno17.</title>
        <authorList>
            <person name="Wang C.M."/>
            <person name="Zheng Y."/>
            <person name="Sakai Y."/>
            <person name="Abe K."/>
            <person name="Yokota A."/>
            <person name="Yabe S."/>
        </authorList>
    </citation>
    <scope>NUCLEOTIDE SEQUENCE [LARGE SCALE GENOMIC DNA]</scope>
    <source>
        <strain evidence="16 17">Uno17</strain>
    </source>
</reference>
<dbReference type="AlphaFoldDB" id="A0A5A5TF92"/>
<feature type="domain" description="ABC transporter" evidence="13">
    <location>
        <begin position="528"/>
        <end position="761"/>
    </location>
</feature>
<dbReference type="Gene3D" id="1.20.1560.10">
    <property type="entry name" value="ABC transporter type 1, transmembrane domain"/>
    <property type="match status" value="1"/>
</dbReference>
<dbReference type="Pfam" id="PF03412">
    <property type="entry name" value="Peptidase_C39"/>
    <property type="match status" value="1"/>
</dbReference>
<keyword evidence="7" id="KW-0645">Protease</keyword>
<evidence type="ECO:0000256" key="9">
    <source>
        <dbReference type="ARBA" id="ARBA00022989"/>
    </source>
</evidence>
<evidence type="ECO:0000256" key="11">
    <source>
        <dbReference type="SAM" id="MobiDB-lite"/>
    </source>
</evidence>
<dbReference type="GO" id="GO:0015421">
    <property type="term" value="F:ABC-type oligopeptide transporter activity"/>
    <property type="evidence" value="ECO:0007669"/>
    <property type="project" value="TreeGrafter"/>
</dbReference>
<dbReference type="EMBL" id="BIXY01000046">
    <property type="protein sequence ID" value="GCF09574.1"/>
    <property type="molecule type" value="Genomic_DNA"/>
</dbReference>
<evidence type="ECO:0000256" key="3">
    <source>
        <dbReference type="ARBA" id="ARBA00022475"/>
    </source>
</evidence>
<evidence type="ECO:0000313" key="16">
    <source>
        <dbReference type="EMBL" id="GCF09574.1"/>
    </source>
</evidence>
<evidence type="ECO:0000256" key="1">
    <source>
        <dbReference type="ARBA" id="ARBA00004651"/>
    </source>
</evidence>
<keyword evidence="10 12" id="KW-0472">Membrane</keyword>
<dbReference type="InterPro" id="IPR003439">
    <property type="entry name" value="ABC_transporter-like_ATP-bd"/>
</dbReference>
<feature type="transmembrane region" description="Helical" evidence="12">
    <location>
        <begin position="439"/>
        <end position="460"/>
    </location>
</feature>
<feature type="transmembrane region" description="Helical" evidence="12">
    <location>
        <begin position="466"/>
        <end position="487"/>
    </location>
</feature>
<dbReference type="InterPro" id="IPR003593">
    <property type="entry name" value="AAA+_ATPase"/>
</dbReference>
<dbReference type="Gene3D" id="3.40.50.300">
    <property type="entry name" value="P-loop containing nucleotide triphosphate hydrolases"/>
    <property type="match status" value="1"/>
</dbReference>
<dbReference type="PANTHER" id="PTHR43394:SF1">
    <property type="entry name" value="ATP-BINDING CASSETTE SUB-FAMILY B MEMBER 10, MITOCHONDRIAL"/>
    <property type="match status" value="1"/>
</dbReference>
<dbReference type="GO" id="GO:0008234">
    <property type="term" value="F:cysteine-type peptidase activity"/>
    <property type="evidence" value="ECO:0007669"/>
    <property type="project" value="UniProtKB-KW"/>
</dbReference>
<dbReference type="Proteomes" id="UP000322530">
    <property type="component" value="Unassembled WGS sequence"/>
</dbReference>
<dbReference type="GO" id="GO:0005524">
    <property type="term" value="F:ATP binding"/>
    <property type="evidence" value="ECO:0007669"/>
    <property type="project" value="UniProtKB-KW"/>
</dbReference>
<keyword evidence="7" id="KW-0788">Thiol protease</keyword>
<keyword evidence="2" id="KW-0813">Transport</keyword>
<keyword evidence="8" id="KW-0067">ATP-binding</keyword>
<evidence type="ECO:0000259" key="13">
    <source>
        <dbReference type="PROSITE" id="PS50893"/>
    </source>
</evidence>
<comment type="caution">
    <text evidence="16">The sequence shown here is derived from an EMBL/GenBank/DDBJ whole genome shotgun (WGS) entry which is preliminary data.</text>
</comment>
<evidence type="ECO:0000256" key="5">
    <source>
        <dbReference type="ARBA" id="ARBA00022741"/>
    </source>
</evidence>
<feature type="transmembrane region" description="Helical" evidence="12">
    <location>
        <begin position="350"/>
        <end position="369"/>
    </location>
</feature>
<dbReference type="FunFam" id="3.40.50.300:FF:000221">
    <property type="entry name" value="Multidrug ABC transporter ATP-binding protein"/>
    <property type="match status" value="1"/>
</dbReference>
<keyword evidence="4 12" id="KW-0812">Transmembrane</keyword>
<keyword evidence="5" id="KW-0547">Nucleotide-binding</keyword>
<sequence length="773" mass="86986">MQPMAEQNGASQEPRGPRDEQAQSNKAVRTRARGILALFPHPGDWEERFRFLRQKKVPVITQMNIVECGAACLAMLLCYYGRKTSVNDIRRQYDIGRDGLSARVIVQAARNYGLRVRAISIQQNDFRFVTLPAIVHWEFNHFIVVERWTPQYVDVIDPSSGRKRLTAEQFNDGFTGVILMMEPGTNFSHQGDKRTFTLRSYGAQYIKRAPGVLIQVFLASLLLQGFGLVVPLLTKVIIDQILPLHLTTVMPILGLGMIVLIIGESLVLFLRALLVIYLQNRIDTKMLPNFFEHLLHLPLDFFQQRSSGDMMTRVSSNSVVRQLISTQLVASLLDGALVIVYMFVLFWQSWSFGVLVLAIGFIQIILMLASNRTILRFSKQELEAAGKAQGYVTELLMSVETVKSAGYEMQAFQQWANNFYNQLNIANRLNTYTSIVDSFMSLLQILSPLLLLWLGTIQVLNGTMQLGTMLALNVLAATFLAPLTALVESMSHVQIARTHIERIGDVYDAKTEQDILSVEPPPRLTGHIELDHTSFRYNPQLPQVLSDLSLVIEPGQRVALVGQTGSGKSTLGKLLLGLYEPTSGEIRFDDIPLQKMNYQAVREQMGVVIQDAAIFSGSIRQNITFAHPDVTLEEVMEAARLACLHDDIDVMPMRYETFVAEGGNALSGGQRQRLALARALVHRPRILLLDEATSSLDVVTERTVEQNLAQLACTQIIIAHRLSTVRHADLILVLDRGRIVERGTHHELLRQDGYYAELVYSQMEENEEEEQPF</sequence>
<dbReference type="Pfam" id="PF00005">
    <property type="entry name" value="ABC_tran"/>
    <property type="match status" value="1"/>
</dbReference>
<dbReference type="PROSITE" id="PS50990">
    <property type="entry name" value="PEPTIDASE_C39"/>
    <property type="match status" value="1"/>
</dbReference>
<dbReference type="GO" id="GO:0006508">
    <property type="term" value="P:proteolysis"/>
    <property type="evidence" value="ECO:0007669"/>
    <property type="project" value="InterPro"/>
</dbReference>
<dbReference type="RefSeq" id="WP_216368878.1">
    <property type="nucleotide sequence ID" value="NZ_BIXY01000046.1"/>
</dbReference>
<evidence type="ECO:0000256" key="7">
    <source>
        <dbReference type="ARBA" id="ARBA00022807"/>
    </source>
</evidence>
<dbReference type="InterPro" id="IPR039421">
    <property type="entry name" value="Type_1_exporter"/>
</dbReference>
<dbReference type="PROSITE" id="PS50893">
    <property type="entry name" value="ABC_TRANSPORTER_2"/>
    <property type="match status" value="1"/>
</dbReference>
<dbReference type="GO" id="GO:0005886">
    <property type="term" value="C:plasma membrane"/>
    <property type="evidence" value="ECO:0007669"/>
    <property type="project" value="UniProtKB-SubCell"/>
</dbReference>
<dbReference type="SMART" id="SM00382">
    <property type="entry name" value="AAA"/>
    <property type="match status" value="1"/>
</dbReference>
<dbReference type="GO" id="GO:0016887">
    <property type="term" value="F:ATP hydrolysis activity"/>
    <property type="evidence" value="ECO:0007669"/>
    <property type="project" value="InterPro"/>
</dbReference>
<evidence type="ECO:0000313" key="17">
    <source>
        <dbReference type="Proteomes" id="UP000322530"/>
    </source>
</evidence>
<keyword evidence="3" id="KW-1003">Cell membrane</keyword>
<evidence type="ECO:0000256" key="6">
    <source>
        <dbReference type="ARBA" id="ARBA00022801"/>
    </source>
</evidence>
<dbReference type="Pfam" id="PF00664">
    <property type="entry name" value="ABC_membrane"/>
    <property type="match status" value="1"/>
</dbReference>
<dbReference type="CDD" id="cd18779">
    <property type="entry name" value="ABC_6TM_T1SS_like"/>
    <property type="match status" value="1"/>
</dbReference>
<dbReference type="SUPFAM" id="SSF90123">
    <property type="entry name" value="ABC transporter transmembrane region"/>
    <property type="match status" value="1"/>
</dbReference>
<feature type="domain" description="Peptidase C39" evidence="15">
    <location>
        <begin position="62"/>
        <end position="181"/>
    </location>
</feature>
<dbReference type="PROSITE" id="PS50929">
    <property type="entry name" value="ABC_TM1F"/>
    <property type="match status" value="1"/>
</dbReference>
<evidence type="ECO:0000259" key="14">
    <source>
        <dbReference type="PROSITE" id="PS50929"/>
    </source>
</evidence>
<dbReference type="InterPro" id="IPR011527">
    <property type="entry name" value="ABC1_TM_dom"/>
</dbReference>
<dbReference type="PANTHER" id="PTHR43394">
    <property type="entry name" value="ATP-DEPENDENT PERMEASE MDL1, MITOCHONDRIAL"/>
    <property type="match status" value="1"/>
</dbReference>
<feature type="transmembrane region" description="Helical" evidence="12">
    <location>
        <begin position="212"/>
        <end position="233"/>
    </location>
</feature>
<evidence type="ECO:0000256" key="2">
    <source>
        <dbReference type="ARBA" id="ARBA00022448"/>
    </source>
</evidence>
<evidence type="ECO:0000256" key="12">
    <source>
        <dbReference type="SAM" id="Phobius"/>
    </source>
</evidence>
<feature type="transmembrane region" description="Helical" evidence="12">
    <location>
        <begin position="323"/>
        <end position="344"/>
    </location>
</feature>
<evidence type="ECO:0000256" key="4">
    <source>
        <dbReference type="ARBA" id="ARBA00022692"/>
    </source>
</evidence>
<proteinExistence type="predicted"/>
<keyword evidence="17" id="KW-1185">Reference proteome</keyword>
<comment type="subcellular location">
    <subcellularLocation>
        <location evidence="1">Cell membrane</location>
        <topology evidence="1">Multi-pass membrane protein</topology>
    </subcellularLocation>
</comment>
<evidence type="ECO:0000259" key="15">
    <source>
        <dbReference type="PROSITE" id="PS50990"/>
    </source>
</evidence>
<keyword evidence="9 12" id="KW-1133">Transmembrane helix</keyword>
<name>A0A5A5TF92_9CHLR</name>
<dbReference type="InterPro" id="IPR036640">
    <property type="entry name" value="ABC1_TM_sf"/>
</dbReference>
<dbReference type="SUPFAM" id="SSF52540">
    <property type="entry name" value="P-loop containing nucleoside triphosphate hydrolases"/>
    <property type="match status" value="1"/>
</dbReference>
<evidence type="ECO:0000256" key="8">
    <source>
        <dbReference type="ARBA" id="ARBA00022840"/>
    </source>
</evidence>
<accession>A0A5A5TF92</accession>
<dbReference type="PROSITE" id="PS00211">
    <property type="entry name" value="ABC_TRANSPORTER_1"/>
    <property type="match status" value="1"/>
</dbReference>
<evidence type="ECO:0000256" key="10">
    <source>
        <dbReference type="ARBA" id="ARBA00023136"/>
    </source>
</evidence>
<dbReference type="InterPro" id="IPR027417">
    <property type="entry name" value="P-loop_NTPase"/>
</dbReference>
<feature type="transmembrane region" description="Helical" evidence="12">
    <location>
        <begin position="59"/>
        <end position="81"/>
    </location>
</feature>
<dbReference type="InterPro" id="IPR017871">
    <property type="entry name" value="ABC_transporter-like_CS"/>
</dbReference>
<keyword evidence="6" id="KW-0378">Hydrolase</keyword>
<feature type="domain" description="ABC transmembrane type-1" evidence="14">
    <location>
        <begin position="214"/>
        <end position="494"/>
    </location>
</feature>
<dbReference type="Gene3D" id="3.90.70.10">
    <property type="entry name" value="Cysteine proteinases"/>
    <property type="match status" value="1"/>
</dbReference>
<gene>
    <name evidence="16" type="ORF">KDI_31380</name>
</gene>
<feature type="region of interest" description="Disordered" evidence="11">
    <location>
        <begin position="1"/>
        <end position="26"/>
    </location>
</feature>
<feature type="transmembrane region" description="Helical" evidence="12">
    <location>
        <begin position="253"/>
        <end position="278"/>
    </location>
</feature>